<dbReference type="Proteomes" id="UP001321450">
    <property type="component" value="Chromosome"/>
</dbReference>
<dbReference type="Pfam" id="PF00990">
    <property type="entry name" value="GGDEF"/>
    <property type="match status" value="1"/>
</dbReference>
<organism evidence="5 6">
    <name type="scientific">Methylomarinovum tepidoasis</name>
    <dbReference type="NCBI Taxonomy" id="2840183"/>
    <lineage>
        <taxon>Bacteria</taxon>
        <taxon>Pseudomonadati</taxon>
        <taxon>Pseudomonadota</taxon>
        <taxon>Gammaproteobacteria</taxon>
        <taxon>Methylococcales</taxon>
        <taxon>Methylothermaceae</taxon>
        <taxon>Methylomarinovum</taxon>
    </lineage>
</organism>
<dbReference type="InterPro" id="IPR043128">
    <property type="entry name" value="Rev_trsase/Diguanyl_cyclase"/>
</dbReference>
<dbReference type="InterPro" id="IPR050706">
    <property type="entry name" value="Cyclic-di-GMP_PDE-like"/>
</dbReference>
<dbReference type="InterPro" id="IPR035919">
    <property type="entry name" value="EAL_sf"/>
</dbReference>
<dbReference type="InterPro" id="IPR029787">
    <property type="entry name" value="Nucleotide_cyclase"/>
</dbReference>
<dbReference type="PANTHER" id="PTHR33121:SF23">
    <property type="entry name" value="CYCLIC DI-GMP PHOSPHODIESTERASE PDEB"/>
    <property type="match status" value="1"/>
</dbReference>
<dbReference type="SMART" id="SM00267">
    <property type="entry name" value="GGDEF"/>
    <property type="match status" value="1"/>
</dbReference>
<dbReference type="GO" id="GO:0071111">
    <property type="term" value="F:cyclic-guanylate-specific phosphodiesterase activity"/>
    <property type="evidence" value="ECO:0007669"/>
    <property type="project" value="InterPro"/>
</dbReference>
<dbReference type="AlphaFoldDB" id="A0AAU9CW61"/>
<dbReference type="PROSITE" id="PS50883">
    <property type="entry name" value="EAL"/>
    <property type="match status" value="1"/>
</dbReference>
<dbReference type="SUPFAM" id="SSF55073">
    <property type="entry name" value="Nucleotide cyclase"/>
    <property type="match status" value="1"/>
</dbReference>
<evidence type="ECO:0000313" key="5">
    <source>
        <dbReference type="EMBL" id="BCX88394.1"/>
    </source>
</evidence>
<dbReference type="CDD" id="cd01949">
    <property type="entry name" value="GGDEF"/>
    <property type="match status" value="1"/>
</dbReference>
<evidence type="ECO:0000259" key="4">
    <source>
        <dbReference type="PROSITE" id="PS50887"/>
    </source>
</evidence>
<dbReference type="SUPFAM" id="SSF141868">
    <property type="entry name" value="EAL domain-like"/>
    <property type="match status" value="1"/>
</dbReference>
<dbReference type="RefSeq" id="WP_286293511.1">
    <property type="nucleotide sequence ID" value="NZ_AP024718.1"/>
</dbReference>
<reference evidence="6" key="1">
    <citation type="journal article" date="2024" name="Int. J. Syst. Evol. Microbiol.">
        <title>Methylomarinovum tepidoasis sp. nov., a moderately thermophilic methanotroph of the family Methylothermaceae isolated from a deep-sea hydrothermal field.</title>
        <authorList>
            <person name="Hirayama H."/>
            <person name="Takaki Y."/>
            <person name="Abe M."/>
            <person name="Miyazaki M."/>
            <person name="Uematsu K."/>
            <person name="Matsui Y."/>
            <person name="Takai K."/>
        </authorList>
    </citation>
    <scope>NUCLEOTIDE SEQUENCE [LARGE SCALE GENOMIC DNA]</scope>
    <source>
        <strain evidence="6">IN45</strain>
    </source>
</reference>
<sequence>MSAILVLSIGIRLIAFFISLRVWHRIRDWRIGFLALMLLLMAVRQGWTLIERTQDWHTLRWQAWEELPGLVVSVIALAAVFCLERMFTELRRRTREDRLFNDILRHTFEDARNFFTHLLQALLHHADLPLQQKAAIWLKNEEREPFRCIAQIGDPPQPSRPLFSCPLKPKPCADSHEIKTIEIDAKGIVRLCLKGENGCCGWIELYLHPDSRLNPRDTRLLEHVGQLASLAYRRQQADRRIAYQAHHDALTGLYNRHAFQTCLETALKDVRHGAPPYVLCYFDLDQFKLVNDTCSHAAGDALLCQIAQLIRQQLTPGDCFARLGGDEFALLLRHCPLDRALERLQKIRATLNDWPFVWEGRTFHVSASFGVVPLSSEPTSAETALSHADAACFLAKDYGRNRIQIYRSSDLEISQRRQEMNWIARLEQALKENRFELYAQPIVPIGQISRPTARHYEILLRLPQSNGVEPPASFLSAAERYHLMPRIDRWVVCRTLTLLSRHSNPTTRFSINLSGQSLGDPELLALIQEGCQHFDPKRLCFEITETAAITHLAQTQPFLATLKSLGCRLALDDFGAGFSSYAYLKRLPVDYLKIDGQFIRNLSQDPVDLAMVRSINEVAHILGKRTVAEFVESEAIMQQLIELGVDYAQGFFVGQPVPLKTVLQTQPQTL</sequence>
<dbReference type="Gene3D" id="3.20.20.450">
    <property type="entry name" value="EAL domain"/>
    <property type="match status" value="1"/>
</dbReference>
<evidence type="ECO:0000256" key="2">
    <source>
        <dbReference type="SAM" id="Phobius"/>
    </source>
</evidence>
<evidence type="ECO:0000313" key="6">
    <source>
        <dbReference type="Proteomes" id="UP001321450"/>
    </source>
</evidence>
<keyword evidence="2" id="KW-0472">Membrane</keyword>
<name>A0AAU9CW61_9GAMM</name>
<gene>
    <name evidence="5" type="ORF">MIN45_P0763</name>
</gene>
<dbReference type="SMART" id="SM00052">
    <property type="entry name" value="EAL"/>
    <property type="match status" value="1"/>
</dbReference>
<feature type="transmembrane region" description="Helical" evidence="2">
    <location>
        <begin position="31"/>
        <end position="50"/>
    </location>
</feature>
<dbReference type="PANTHER" id="PTHR33121">
    <property type="entry name" value="CYCLIC DI-GMP PHOSPHODIESTERASE PDEF"/>
    <property type="match status" value="1"/>
</dbReference>
<proteinExistence type="predicted"/>
<dbReference type="InterPro" id="IPR000160">
    <property type="entry name" value="GGDEF_dom"/>
</dbReference>
<accession>A0AAU9CW61</accession>
<keyword evidence="2" id="KW-0812">Transmembrane</keyword>
<evidence type="ECO:0000259" key="3">
    <source>
        <dbReference type="PROSITE" id="PS50883"/>
    </source>
</evidence>
<dbReference type="PROSITE" id="PS50887">
    <property type="entry name" value="GGDEF"/>
    <property type="match status" value="1"/>
</dbReference>
<feature type="domain" description="EAL" evidence="3">
    <location>
        <begin position="419"/>
        <end position="670"/>
    </location>
</feature>
<feature type="transmembrane region" description="Helical" evidence="2">
    <location>
        <begin position="6"/>
        <end position="24"/>
    </location>
</feature>
<protein>
    <recommendedName>
        <fullName evidence="7">EAL domain-containing protein</fullName>
    </recommendedName>
</protein>
<dbReference type="InterPro" id="IPR001633">
    <property type="entry name" value="EAL_dom"/>
</dbReference>
<feature type="domain" description="GGDEF" evidence="4">
    <location>
        <begin position="275"/>
        <end position="408"/>
    </location>
</feature>
<dbReference type="Gene3D" id="3.30.70.270">
    <property type="match status" value="1"/>
</dbReference>
<dbReference type="CDD" id="cd01948">
    <property type="entry name" value="EAL"/>
    <property type="match status" value="1"/>
</dbReference>
<evidence type="ECO:0000256" key="1">
    <source>
        <dbReference type="ARBA" id="ARBA00001946"/>
    </source>
</evidence>
<dbReference type="NCBIfam" id="TIGR00254">
    <property type="entry name" value="GGDEF"/>
    <property type="match status" value="1"/>
</dbReference>
<comment type="cofactor">
    <cofactor evidence="1">
        <name>Mg(2+)</name>
        <dbReference type="ChEBI" id="CHEBI:18420"/>
    </cofactor>
</comment>
<dbReference type="FunFam" id="3.30.70.270:FF:000001">
    <property type="entry name" value="Diguanylate cyclase domain protein"/>
    <property type="match status" value="1"/>
</dbReference>
<dbReference type="EMBL" id="AP024718">
    <property type="protein sequence ID" value="BCX88394.1"/>
    <property type="molecule type" value="Genomic_DNA"/>
</dbReference>
<dbReference type="KEGG" id="meiy:MIN45_P0763"/>
<keyword evidence="2" id="KW-1133">Transmembrane helix</keyword>
<keyword evidence="6" id="KW-1185">Reference proteome</keyword>
<evidence type="ECO:0008006" key="7">
    <source>
        <dbReference type="Google" id="ProtNLM"/>
    </source>
</evidence>
<dbReference type="Pfam" id="PF00563">
    <property type="entry name" value="EAL"/>
    <property type="match status" value="1"/>
</dbReference>